<evidence type="ECO:0000313" key="2">
    <source>
        <dbReference type="Proteomes" id="UP001194580"/>
    </source>
</evidence>
<sequence>MQPFQRFRLGDIVLSLAVRQNGNDSPYSQLTDIQETFPGAALFKLNEVILNFVEDEHKK</sequence>
<dbReference type="EMBL" id="JAAAIL010001557">
    <property type="protein sequence ID" value="KAG0268137.1"/>
    <property type="molecule type" value="Genomic_DNA"/>
</dbReference>
<accession>A0AAD4H1X6</accession>
<comment type="caution">
    <text evidence="1">The sequence shown here is derived from an EMBL/GenBank/DDBJ whole genome shotgun (WGS) entry which is preliminary data.</text>
</comment>
<gene>
    <name evidence="1" type="ORF">BGZ95_002597</name>
</gene>
<evidence type="ECO:0000313" key="1">
    <source>
        <dbReference type="EMBL" id="KAG0268137.1"/>
    </source>
</evidence>
<reference evidence="1" key="1">
    <citation type="journal article" date="2020" name="Fungal Divers.">
        <title>Resolving the Mortierellaceae phylogeny through synthesis of multi-gene phylogenetics and phylogenomics.</title>
        <authorList>
            <person name="Vandepol N."/>
            <person name="Liber J."/>
            <person name="Desiro A."/>
            <person name="Na H."/>
            <person name="Kennedy M."/>
            <person name="Barry K."/>
            <person name="Grigoriev I.V."/>
            <person name="Miller A.N."/>
            <person name="O'Donnell K."/>
            <person name="Stajich J.E."/>
            <person name="Bonito G."/>
        </authorList>
    </citation>
    <scope>NUCLEOTIDE SEQUENCE</scope>
    <source>
        <strain evidence="1">NRRL 28262</strain>
    </source>
</reference>
<feature type="non-terminal residue" evidence="1">
    <location>
        <position position="59"/>
    </location>
</feature>
<proteinExistence type="predicted"/>
<protein>
    <submittedName>
        <fullName evidence="1">Uncharacterized protein</fullName>
    </submittedName>
</protein>
<dbReference type="AlphaFoldDB" id="A0AAD4H1X6"/>
<name>A0AAD4H1X6_9FUNG</name>
<dbReference type="Proteomes" id="UP001194580">
    <property type="component" value="Unassembled WGS sequence"/>
</dbReference>
<keyword evidence="2" id="KW-1185">Reference proteome</keyword>
<organism evidence="1 2">
    <name type="scientific">Linnemannia exigua</name>
    <dbReference type="NCBI Taxonomy" id="604196"/>
    <lineage>
        <taxon>Eukaryota</taxon>
        <taxon>Fungi</taxon>
        <taxon>Fungi incertae sedis</taxon>
        <taxon>Mucoromycota</taxon>
        <taxon>Mortierellomycotina</taxon>
        <taxon>Mortierellomycetes</taxon>
        <taxon>Mortierellales</taxon>
        <taxon>Mortierellaceae</taxon>
        <taxon>Linnemannia</taxon>
    </lineage>
</organism>